<organism evidence="2 3">
    <name type="scientific">Kineococcus aurantiacus</name>
    <dbReference type="NCBI Taxonomy" id="37633"/>
    <lineage>
        <taxon>Bacteria</taxon>
        <taxon>Bacillati</taxon>
        <taxon>Actinomycetota</taxon>
        <taxon>Actinomycetes</taxon>
        <taxon>Kineosporiales</taxon>
        <taxon>Kineosporiaceae</taxon>
        <taxon>Kineococcus</taxon>
    </lineage>
</organism>
<dbReference type="PANTHER" id="PTHR30007:SF1">
    <property type="entry name" value="BLR1914 PROTEIN"/>
    <property type="match status" value="1"/>
</dbReference>
<dbReference type="GO" id="GO:0003677">
    <property type="term" value="F:DNA binding"/>
    <property type="evidence" value="ECO:0007669"/>
    <property type="project" value="InterPro"/>
</dbReference>
<evidence type="ECO:0000259" key="1">
    <source>
        <dbReference type="Pfam" id="PF01609"/>
    </source>
</evidence>
<evidence type="ECO:0000313" key="2">
    <source>
        <dbReference type="EMBL" id="NYD25105.1"/>
    </source>
</evidence>
<sequence>MDRTRNGSEYHLPTDPNGVLLVVTLTGTDRHDVTQFLPLVGTSPIVRGVRGRPRLRYLSADRGDDHDIYRRALRARGITPCIARRGVLHSSGLGRIRWVVERGFAWLHQLKRLRTRYGARADLRLGLLQLACASICYRELPTSS</sequence>
<comment type="caution">
    <text evidence="2">The sequence shown here is derived from an EMBL/GenBank/DDBJ whole genome shotgun (WGS) entry which is preliminary data.</text>
</comment>
<protein>
    <submittedName>
        <fullName evidence="2">Transposase</fullName>
    </submittedName>
</protein>
<dbReference type="GO" id="GO:0006313">
    <property type="term" value="P:DNA transposition"/>
    <property type="evidence" value="ECO:0007669"/>
    <property type="project" value="InterPro"/>
</dbReference>
<dbReference type="GO" id="GO:0004803">
    <property type="term" value="F:transposase activity"/>
    <property type="evidence" value="ECO:0007669"/>
    <property type="project" value="InterPro"/>
</dbReference>
<dbReference type="InterPro" id="IPR002559">
    <property type="entry name" value="Transposase_11"/>
</dbReference>
<dbReference type="PANTHER" id="PTHR30007">
    <property type="entry name" value="PHP DOMAIN PROTEIN"/>
    <property type="match status" value="1"/>
</dbReference>
<proteinExistence type="predicted"/>
<name>A0A7Y9DQT4_9ACTN</name>
<keyword evidence="3" id="KW-1185">Reference proteome</keyword>
<feature type="domain" description="Transposase IS4-like" evidence="1">
    <location>
        <begin position="4"/>
        <end position="134"/>
    </location>
</feature>
<dbReference type="AlphaFoldDB" id="A0A7Y9DQT4"/>
<dbReference type="Pfam" id="PF01609">
    <property type="entry name" value="DDE_Tnp_1"/>
    <property type="match status" value="1"/>
</dbReference>
<reference evidence="2 3" key="1">
    <citation type="submission" date="2020-07" db="EMBL/GenBank/DDBJ databases">
        <title>Sequencing the genomes of 1000 actinobacteria strains.</title>
        <authorList>
            <person name="Klenk H.-P."/>
        </authorList>
    </citation>
    <scope>NUCLEOTIDE SEQUENCE [LARGE SCALE GENOMIC DNA]</scope>
    <source>
        <strain evidence="2 3">DSM 7487</strain>
    </source>
</reference>
<gene>
    <name evidence="2" type="ORF">BJ968_004714</name>
</gene>
<dbReference type="Proteomes" id="UP000521922">
    <property type="component" value="Unassembled WGS sequence"/>
</dbReference>
<evidence type="ECO:0000313" key="3">
    <source>
        <dbReference type="Proteomes" id="UP000521922"/>
    </source>
</evidence>
<accession>A0A7Y9DQT4</accession>
<dbReference type="EMBL" id="JACCBB010000002">
    <property type="protein sequence ID" value="NYD25105.1"/>
    <property type="molecule type" value="Genomic_DNA"/>
</dbReference>